<gene>
    <name evidence="2" type="ORF">HCB69_16020</name>
</gene>
<dbReference type="EMBL" id="JAARZS010000065">
    <property type="protein sequence ID" value="MBC2285883.1"/>
    <property type="molecule type" value="Genomic_DNA"/>
</dbReference>
<evidence type="ECO:0000313" key="3">
    <source>
        <dbReference type="Proteomes" id="UP000585696"/>
    </source>
</evidence>
<dbReference type="InterPro" id="IPR036388">
    <property type="entry name" value="WH-like_DNA-bd_sf"/>
</dbReference>
<dbReference type="GO" id="GO:0003677">
    <property type="term" value="F:DNA binding"/>
    <property type="evidence" value="ECO:0007669"/>
    <property type="project" value="InterPro"/>
</dbReference>
<dbReference type="GO" id="GO:0006352">
    <property type="term" value="P:DNA-templated transcription initiation"/>
    <property type="evidence" value="ECO:0007669"/>
    <property type="project" value="InterPro"/>
</dbReference>
<dbReference type="InterPro" id="IPR013249">
    <property type="entry name" value="RNA_pol_sigma70_r4_t2"/>
</dbReference>
<dbReference type="Proteomes" id="UP000585696">
    <property type="component" value="Unassembled WGS sequence"/>
</dbReference>
<accession>A0A842FUG2</accession>
<dbReference type="Pfam" id="PF08281">
    <property type="entry name" value="Sigma70_r4_2"/>
    <property type="match status" value="1"/>
</dbReference>
<dbReference type="Gene3D" id="1.10.10.10">
    <property type="entry name" value="Winged helix-like DNA-binding domain superfamily/Winged helix DNA-binding domain"/>
    <property type="match status" value="1"/>
</dbReference>
<name>A0A842FUG2_9LIST</name>
<organism evidence="2 3">
    <name type="scientific">Listeria booriae</name>
    <dbReference type="NCBI Taxonomy" id="1552123"/>
    <lineage>
        <taxon>Bacteria</taxon>
        <taxon>Bacillati</taxon>
        <taxon>Bacillota</taxon>
        <taxon>Bacilli</taxon>
        <taxon>Bacillales</taxon>
        <taxon>Listeriaceae</taxon>
        <taxon>Listeria</taxon>
    </lineage>
</organism>
<evidence type="ECO:0000259" key="1">
    <source>
        <dbReference type="Pfam" id="PF08281"/>
    </source>
</evidence>
<dbReference type="SUPFAM" id="SSF88659">
    <property type="entry name" value="Sigma3 and sigma4 domains of RNA polymerase sigma factors"/>
    <property type="match status" value="1"/>
</dbReference>
<dbReference type="RefSeq" id="WP_185655483.1">
    <property type="nucleotide sequence ID" value="NZ_JAARZS010000065.1"/>
</dbReference>
<reference evidence="2 3" key="1">
    <citation type="submission" date="2020-03" db="EMBL/GenBank/DDBJ databases">
        <title>Soil Listeria distribution.</title>
        <authorList>
            <person name="Liao J."/>
            <person name="Wiedmann M."/>
        </authorList>
    </citation>
    <scope>NUCLEOTIDE SEQUENCE [LARGE SCALE GENOMIC DNA]</scope>
    <source>
        <strain evidence="2 3">FSL L7-0054</strain>
    </source>
</reference>
<proteinExistence type="predicted"/>
<protein>
    <recommendedName>
        <fullName evidence="1">RNA polymerase sigma factor 70 region 4 type 2 domain-containing protein</fullName>
    </recommendedName>
</protein>
<feature type="domain" description="RNA polymerase sigma factor 70 region 4 type 2" evidence="1">
    <location>
        <begin position="157"/>
        <end position="208"/>
    </location>
</feature>
<comment type="caution">
    <text evidence="2">The sequence shown here is derived from an EMBL/GenBank/DDBJ whole genome shotgun (WGS) entry which is preliminary data.</text>
</comment>
<dbReference type="GO" id="GO:0016987">
    <property type="term" value="F:sigma factor activity"/>
    <property type="evidence" value="ECO:0007669"/>
    <property type="project" value="InterPro"/>
</dbReference>
<sequence>MVNDDLVFQYKMTAKGVKRYKNELMDIQNDIKSQIKKIKNESDILIKIFERQHKQKLHDRCAAIDKRVLQNCEAITSLTSQLAANKQACSIKSEIIKSLEDTAYYMEHSKFPFNEGAQKQNKQKQTLLVDEYFMTIYGKKNDQTEMEQEVNEFDSKMINDLMKALTVREKECYVLVYQELFYPSEVAAMLGIDQNTVKTNIRRAKNKIANQKKKSLFVQARGWSD</sequence>
<dbReference type="InterPro" id="IPR013324">
    <property type="entry name" value="RNA_pol_sigma_r3/r4-like"/>
</dbReference>
<dbReference type="AlphaFoldDB" id="A0A842FUG2"/>
<evidence type="ECO:0000313" key="2">
    <source>
        <dbReference type="EMBL" id="MBC2285883.1"/>
    </source>
</evidence>